<evidence type="ECO:0000256" key="3">
    <source>
        <dbReference type="ARBA" id="ARBA00023082"/>
    </source>
</evidence>
<dbReference type="InterPro" id="IPR013325">
    <property type="entry name" value="RNA_pol_sigma_r2"/>
</dbReference>
<dbReference type="Gene3D" id="1.10.1740.10">
    <property type="match status" value="1"/>
</dbReference>
<evidence type="ECO:0000259" key="6">
    <source>
        <dbReference type="Pfam" id="PF08281"/>
    </source>
</evidence>
<dbReference type="SUPFAM" id="SSF88946">
    <property type="entry name" value="Sigma2 domain of RNA polymerase sigma factors"/>
    <property type="match status" value="1"/>
</dbReference>
<keyword evidence="2" id="KW-0805">Transcription regulation</keyword>
<dbReference type="InterPro" id="IPR013249">
    <property type="entry name" value="RNA_pol_sigma70_r4_t2"/>
</dbReference>
<evidence type="ECO:0000313" key="8">
    <source>
        <dbReference type="Proteomes" id="UP000253141"/>
    </source>
</evidence>
<evidence type="ECO:0000256" key="2">
    <source>
        <dbReference type="ARBA" id="ARBA00023015"/>
    </source>
</evidence>
<evidence type="ECO:0000256" key="4">
    <source>
        <dbReference type="ARBA" id="ARBA00023125"/>
    </source>
</evidence>
<dbReference type="GO" id="GO:0006352">
    <property type="term" value="P:DNA-templated transcription initiation"/>
    <property type="evidence" value="ECO:0007669"/>
    <property type="project" value="InterPro"/>
</dbReference>
<gene>
    <name evidence="7" type="ORF">DVG78_01705</name>
</gene>
<dbReference type="GO" id="GO:0016987">
    <property type="term" value="F:sigma factor activity"/>
    <property type="evidence" value="ECO:0007669"/>
    <property type="project" value="UniProtKB-KW"/>
</dbReference>
<keyword evidence="5" id="KW-0804">Transcription</keyword>
<accession>A0A369IMC9</accession>
<dbReference type="InterPro" id="IPR036388">
    <property type="entry name" value="WH-like_DNA-bd_sf"/>
</dbReference>
<sequence>MITCRNQLKDIETYITILSFLKQEPRKAFELLYKCYGRQFYGFAVKNWKFDEDSAWEVIYSTLEQLVSKLDRYSFESQSDFDRFAFKTFLNFLRQRYRHDSRLQKAEWVSLEDISEGEIETFDIDDDNIKENKSLTRLKLALEQISKNDQELLLLRAQGFSYEEIAGLLSIENNQLKVQYFRAKERLIKRYNEIDL</sequence>
<comment type="caution">
    <text evidence="7">The sequence shown here is derived from an EMBL/GenBank/DDBJ whole genome shotgun (WGS) entry which is preliminary data.</text>
</comment>
<dbReference type="InterPro" id="IPR013324">
    <property type="entry name" value="RNA_pol_sigma_r3/r4-like"/>
</dbReference>
<dbReference type="EMBL" id="QPIW01000001">
    <property type="protein sequence ID" value="RDB07796.1"/>
    <property type="molecule type" value="Genomic_DNA"/>
</dbReference>
<dbReference type="NCBIfam" id="TIGR02937">
    <property type="entry name" value="sigma70-ECF"/>
    <property type="match status" value="1"/>
</dbReference>
<dbReference type="PANTHER" id="PTHR43133">
    <property type="entry name" value="RNA POLYMERASE ECF-TYPE SIGMA FACTO"/>
    <property type="match status" value="1"/>
</dbReference>
<organism evidence="7 8">
    <name type="scientific">Runella aurantiaca</name>
    <dbReference type="NCBI Taxonomy" id="2282308"/>
    <lineage>
        <taxon>Bacteria</taxon>
        <taxon>Pseudomonadati</taxon>
        <taxon>Bacteroidota</taxon>
        <taxon>Cytophagia</taxon>
        <taxon>Cytophagales</taxon>
        <taxon>Spirosomataceae</taxon>
        <taxon>Runella</taxon>
    </lineage>
</organism>
<dbReference type="Gene3D" id="1.10.10.10">
    <property type="entry name" value="Winged helix-like DNA-binding domain superfamily/Winged helix DNA-binding domain"/>
    <property type="match status" value="1"/>
</dbReference>
<dbReference type="Pfam" id="PF08281">
    <property type="entry name" value="Sigma70_r4_2"/>
    <property type="match status" value="1"/>
</dbReference>
<evidence type="ECO:0000256" key="1">
    <source>
        <dbReference type="ARBA" id="ARBA00010641"/>
    </source>
</evidence>
<feature type="domain" description="RNA polymerase sigma factor 70 region 4 type 2" evidence="6">
    <location>
        <begin position="137"/>
        <end position="187"/>
    </location>
</feature>
<dbReference type="AlphaFoldDB" id="A0A369IMC9"/>
<dbReference type="SUPFAM" id="SSF88659">
    <property type="entry name" value="Sigma3 and sigma4 domains of RNA polymerase sigma factors"/>
    <property type="match status" value="1"/>
</dbReference>
<comment type="similarity">
    <text evidence="1">Belongs to the sigma-70 factor family. ECF subfamily.</text>
</comment>
<keyword evidence="4" id="KW-0238">DNA-binding</keyword>
<dbReference type="PANTHER" id="PTHR43133:SF8">
    <property type="entry name" value="RNA POLYMERASE SIGMA FACTOR HI_1459-RELATED"/>
    <property type="match status" value="1"/>
</dbReference>
<evidence type="ECO:0000256" key="5">
    <source>
        <dbReference type="ARBA" id="ARBA00023163"/>
    </source>
</evidence>
<evidence type="ECO:0000313" key="7">
    <source>
        <dbReference type="EMBL" id="RDB07796.1"/>
    </source>
</evidence>
<dbReference type="InterPro" id="IPR039425">
    <property type="entry name" value="RNA_pol_sigma-70-like"/>
</dbReference>
<dbReference type="Proteomes" id="UP000253141">
    <property type="component" value="Unassembled WGS sequence"/>
</dbReference>
<proteinExistence type="inferred from homology"/>
<keyword evidence="3" id="KW-0731">Sigma factor</keyword>
<reference evidence="7 8" key="1">
    <citation type="submission" date="2018-07" db="EMBL/GenBank/DDBJ databases">
        <title>Genome analysis of Runella aurantiaca.</title>
        <authorList>
            <person name="Yang X."/>
        </authorList>
    </citation>
    <scope>NUCLEOTIDE SEQUENCE [LARGE SCALE GENOMIC DNA]</scope>
    <source>
        <strain evidence="7 8">YX9</strain>
    </source>
</reference>
<keyword evidence="8" id="KW-1185">Reference proteome</keyword>
<name>A0A369IMC9_9BACT</name>
<dbReference type="GO" id="GO:0003677">
    <property type="term" value="F:DNA binding"/>
    <property type="evidence" value="ECO:0007669"/>
    <property type="project" value="UniProtKB-KW"/>
</dbReference>
<protein>
    <submittedName>
        <fullName evidence="7">Sigma-70 family RNA polymerase sigma factor</fullName>
    </submittedName>
</protein>
<dbReference type="InterPro" id="IPR014284">
    <property type="entry name" value="RNA_pol_sigma-70_dom"/>
</dbReference>